<keyword evidence="5" id="KW-1185">Reference proteome</keyword>
<dbReference type="Proteomes" id="UP001605036">
    <property type="component" value="Unassembled WGS sequence"/>
</dbReference>
<dbReference type="PANTHER" id="PTHR46398">
    <property type="entry name" value="ALPHA/BETA-HYDROLASES SUPERFAMILY PROTEIN"/>
    <property type="match status" value="1"/>
</dbReference>
<dbReference type="PANTHER" id="PTHR46398:SF7">
    <property type="entry name" value="ALPHA_BETA-HYDROLASES SUPERFAMILY PROTEIN"/>
    <property type="match status" value="1"/>
</dbReference>
<dbReference type="SUPFAM" id="SSF53474">
    <property type="entry name" value="alpha/beta-Hydrolases"/>
    <property type="match status" value="1"/>
</dbReference>
<evidence type="ECO:0000313" key="5">
    <source>
        <dbReference type="Proteomes" id="UP001605036"/>
    </source>
</evidence>
<protein>
    <recommendedName>
        <fullName evidence="6">Calmodulin-binding heat-shock protein</fullName>
    </recommendedName>
</protein>
<dbReference type="InterPro" id="IPR029058">
    <property type="entry name" value="AB_hydrolase_fold"/>
</dbReference>
<comment type="caution">
    <text evidence="4">The sequence shown here is derived from an EMBL/GenBank/DDBJ whole genome shotgun (WGS) entry which is preliminary data.</text>
</comment>
<proteinExistence type="predicted"/>
<feature type="region of interest" description="Disordered" evidence="1">
    <location>
        <begin position="408"/>
        <end position="479"/>
    </location>
</feature>
<feature type="compositionally biased region" description="Basic and acidic residues" evidence="1">
    <location>
        <begin position="452"/>
        <end position="461"/>
    </location>
</feature>
<name>A0ABD1XRR3_9MARC</name>
<feature type="domain" description="Fungal lipase-type" evidence="2">
    <location>
        <begin position="109"/>
        <end position="244"/>
    </location>
</feature>
<dbReference type="EMBL" id="JBHFFA010000007">
    <property type="protein sequence ID" value="KAL2611642.1"/>
    <property type="molecule type" value="Genomic_DNA"/>
</dbReference>
<reference evidence="4 5" key="1">
    <citation type="submission" date="2024-09" db="EMBL/GenBank/DDBJ databases">
        <title>Chromosome-scale assembly of Riccia fluitans.</title>
        <authorList>
            <person name="Paukszto L."/>
            <person name="Sawicki J."/>
            <person name="Karawczyk K."/>
            <person name="Piernik-Szablinska J."/>
            <person name="Szczecinska M."/>
            <person name="Mazdziarz M."/>
        </authorList>
    </citation>
    <scope>NUCLEOTIDE SEQUENCE [LARGE SCALE GENOMIC DNA]</scope>
    <source>
        <strain evidence="4">Rf_01</strain>
        <tissue evidence="4">Aerial parts of the thallus</tissue>
    </source>
</reference>
<evidence type="ECO:0000259" key="2">
    <source>
        <dbReference type="Pfam" id="PF01764"/>
    </source>
</evidence>
<evidence type="ECO:0000313" key="4">
    <source>
        <dbReference type="EMBL" id="KAL2611642.1"/>
    </source>
</evidence>
<feature type="compositionally biased region" description="Low complexity" evidence="1">
    <location>
        <begin position="464"/>
        <end position="479"/>
    </location>
</feature>
<dbReference type="Gene3D" id="3.40.50.1820">
    <property type="entry name" value="alpha/beta hydrolase"/>
    <property type="match status" value="1"/>
</dbReference>
<dbReference type="Pfam" id="PF01764">
    <property type="entry name" value="Lipase_3"/>
    <property type="match status" value="1"/>
</dbReference>
<sequence>MSLACGVPILECVYLAGCFRWAWKRCTYIGAYDSELWELASYEEFEPIPRICRVVLAVYEDDLSTPLWAPPGGYGLNLDEVIKKVNYEETGGQAPPYLIYVDHQANDIIMAIRGLNLGKNRDYRTLLNNRLGREMFDGGYVHHGLLKASRWLLNKESVTLVELIRKYPKYTVTFAGHSLGSGIAALMTIAVVKNKESLGNISKDRLRCYSLAPARCMSLNLAVRYADVIHSVILQDDFLPRTSTPLQDIFGAVFCLPCLLCNRCVLDTFTSEKKKLKDPRRLYAPGKIYHIVERRFCSCGVFPPEVRTSVPVDGRFEHVVLSCNATSDHSLLEIEKECTKALEMLKENLVDVPGEQKMERKQSIAQDRKQEYKDALERAVTLNVPHALLSENEIIDDGETDEDAIVVDAEGNRIPPKYEINPERSESSTGKKSTNWNTRIGQLFHSSSSGEQAKKGKKVEDQPSSSSLNGDGGDNNAVG</sequence>
<evidence type="ECO:0000256" key="1">
    <source>
        <dbReference type="SAM" id="MobiDB-lite"/>
    </source>
</evidence>
<feature type="domain" description="Mono-/di-acylglycerol lipase N-terminal" evidence="3">
    <location>
        <begin position="10"/>
        <end position="75"/>
    </location>
</feature>
<evidence type="ECO:0000259" key="3">
    <source>
        <dbReference type="Pfam" id="PF03893"/>
    </source>
</evidence>
<dbReference type="CDD" id="cd00519">
    <property type="entry name" value="Lipase_3"/>
    <property type="match status" value="1"/>
</dbReference>
<dbReference type="AlphaFoldDB" id="A0ABD1XRR3"/>
<dbReference type="Pfam" id="PF03893">
    <property type="entry name" value="Lipase3_N"/>
    <property type="match status" value="1"/>
</dbReference>
<dbReference type="InterPro" id="IPR002921">
    <property type="entry name" value="Fungal_lipase-type"/>
</dbReference>
<accession>A0ABD1XRR3</accession>
<gene>
    <name evidence="4" type="ORF">R1flu_023334</name>
</gene>
<feature type="compositionally biased region" description="Polar residues" evidence="1">
    <location>
        <begin position="427"/>
        <end position="451"/>
    </location>
</feature>
<organism evidence="4 5">
    <name type="scientific">Riccia fluitans</name>
    <dbReference type="NCBI Taxonomy" id="41844"/>
    <lineage>
        <taxon>Eukaryota</taxon>
        <taxon>Viridiplantae</taxon>
        <taxon>Streptophyta</taxon>
        <taxon>Embryophyta</taxon>
        <taxon>Marchantiophyta</taxon>
        <taxon>Marchantiopsida</taxon>
        <taxon>Marchantiidae</taxon>
        <taxon>Marchantiales</taxon>
        <taxon>Ricciaceae</taxon>
        <taxon>Riccia</taxon>
    </lineage>
</organism>
<evidence type="ECO:0008006" key="6">
    <source>
        <dbReference type="Google" id="ProtNLM"/>
    </source>
</evidence>
<dbReference type="InterPro" id="IPR005592">
    <property type="entry name" value="Mono/diacylglycerol_lipase_N"/>
</dbReference>